<name>A0ABS4Q8B3_9NOCA</name>
<sequence>MAITATDWLITSDIALEAAFRVDLPEPGRGKWILSYLPTNLRLTRAQALSGIVLAEMILLEQRYPAHPLDREVAQLRAADIGITLLDAMVLLALRAPMTAAEQDDEPCVTKVRTRAAEVTGARG</sequence>
<organism evidence="1 2">
    <name type="scientific">Nocardia goodfellowii</name>
    <dbReference type="NCBI Taxonomy" id="882446"/>
    <lineage>
        <taxon>Bacteria</taxon>
        <taxon>Bacillati</taxon>
        <taxon>Actinomycetota</taxon>
        <taxon>Actinomycetes</taxon>
        <taxon>Mycobacteriales</taxon>
        <taxon>Nocardiaceae</taxon>
        <taxon>Nocardia</taxon>
    </lineage>
</organism>
<dbReference type="EMBL" id="JAGGMR010000001">
    <property type="protein sequence ID" value="MBP2187936.1"/>
    <property type="molecule type" value="Genomic_DNA"/>
</dbReference>
<keyword evidence="2" id="KW-1185">Reference proteome</keyword>
<accession>A0ABS4Q8B3</accession>
<protein>
    <submittedName>
        <fullName evidence="1">Uncharacterized protein</fullName>
    </submittedName>
</protein>
<dbReference type="RefSeq" id="WP_209884861.1">
    <property type="nucleotide sequence ID" value="NZ_JAGGMR010000001.1"/>
</dbReference>
<comment type="caution">
    <text evidence="1">The sequence shown here is derived from an EMBL/GenBank/DDBJ whole genome shotgun (WGS) entry which is preliminary data.</text>
</comment>
<evidence type="ECO:0000313" key="1">
    <source>
        <dbReference type="EMBL" id="MBP2187936.1"/>
    </source>
</evidence>
<reference evidence="1 2" key="1">
    <citation type="submission" date="2021-03" db="EMBL/GenBank/DDBJ databases">
        <title>Sequencing the genomes of 1000 actinobacteria strains.</title>
        <authorList>
            <person name="Klenk H.-P."/>
        </authorList>
    </citation>
    <scope>NUCLEOTIDE SEQUENCE [LARGE SCALE GENOMIC DNA]</scope>
    <source>
        <strain evidence="1 2">DSM 45516</strain>
    </source>
</reference>
<evidence type="ECO:0000313" key="2">
    <source>
        <dbReference type="Proteomes" id="UP001519325"/>
    </source>
</evidence>
<proteinExistence type="predicted"/>
<gene>
    <name evidence="1" type="ORF">BJ987_000837</name>
</gene>
<dbReference type="Proteomes" id="UP001519325">
    <property type="component" value="Unassembled WGS sequence"/>
</dbReference>